<gene>
    <name evidence="1" type="ORF">O6H91_11G078400</name>
</gene>
<dbReference type="EMBL" id="CM055102">
    <property type="protein sequence ID" value="KAJ7539138.1"/>
    <property type="molecule type" value="Genomic_DNA"/>
</dbReference>
<reference evidence="2" key="1">
    <citation type="journal article" date="2024" name="Proc. Natl. Acad. Sci. U.S.A.">
        <title>Extraordinary preservation of gene collinearity over three hundred million years revealed in homosporous lycophytes.</title>
        <authorList>
            <person name="Li C."/>
            <person name="Wickell D."/>
            <person name="Kuo L.Y."/>
            <person name="Chen X."/>
            <person name="Nie B."/>
            <person name="Liao X."/>
            <person name="Peng D."/>
            <person name="Ji J."/>
            <person name="Jenkins J."/>
            <person name="Williams M."/>
            <person name="Shu S."/>
            <person name="Plott C."/>
            <person name="Barry K."/>
            <person name="Rajasekar S."/>
            <person name="Grimwood J."/>
            <person name="Han X."/>
            <person name="Sun S."/>
            <person name="Hou Z."/>
            <person name="He W."/>
            <person name="Dai G."/>
            <person name="Sun C."/>
            <person name="Schmutz J."/>
            <person name="Leebens-Mack J.H."/>
            <person name="Li F.W."/>
            <person name="Wang L."/>
        </authorList>
    </citation>
    <scope>NUCLEOTIDE SEQUENCE [LARGE SCALE GENOMIC DNA]</scope>
    <source>
        <strain evidence="2">cv. PW_Plant_1</strain>
    </source>
</reference>
<dbReference type="Proteomes" id="UP001162992">
    <property type="component" value="Chromosome 11"/>
</dbReference>
<name>A0ACC2CB67_DIPCM</name>
<proteinExistence type="predicted"/>
<organism evidence="1 2">
    <name type="scientific">Diphasiastrum complanatum</name>
    <name type="common">Issler's clubmoss</name>
    <name type="synonym">Lycopodium complanatum</name>
    <dbReference type="NCBI Taxonomy" id="34168"/>
    <lineage>
        <taxon>Eukaryota</taxon>
        <taxon>Viridiplantae</taxon>
        <taxon>Streptophyta</taxon>
        <taxon>Embryophyta</taxon>
        <taxon>Tracheophyta</taxon>
        <taxon>Lycopodiopsida</taxon>
        <taxon>Lycopodiales</taxon>
        <taxon>Lycopodiaceae</taxon>
        <taxon>Lycopodioideae</taxon>
        <taxon>Diphasiastrum</taxon>
    </lineage>
</organism>
<comment type="caution">
    <text evidence="1">The sequence shown here is derived from an EMBL/GenBank/DDBJ whole genome shotgun (WGS) entry which is preliminary data.</text>
</comment>
<protein>
    <submittedName>
        <fullName evidence="1">Uncharacterized protein</fullName>
    </submittedName>
</protein>
<evidence type="ECO:0000313" key="2">
    <source>
        <dbReference type="Proteomes" id="UP001162992"/>
    </source>
</evidence>
<sequence length="545" mass="59666">MTIKMEMEDMLAFLQNYKQAREENIAPENPDIEALLAAMDNEGISNAGINIPGSSNECADDQYEEIFPAPFFVVKTTNEKSQKILVNVCGSAKISAPGNWEEGVPKDIEDAINSINDEHNESNAMHIRFPLSCSEPITSLDKNGSTCWVYDVVYNESVLRQAMSHKTLKLFVIEMALTWIGQKYKIQLVSGFKLPNLKYKGPSVRRHHIRASPKLLVTELPDLQPSFPLLACSTSENSGKNPLENLASELSSRAAGVTESFSLPPDTSEKEVLSTCIQPPDIPSVSSFTTPSPHSTTLLQSPDALFSTSLQSSSLPGTVGISTAEEPLSSCCCTSSLKFSSDGTQNDTWQSTSATLADLPSLLVDEPSDSSSLENPYKPANIVAEPKSNLVNDCKGKNVSKFAASCSKEMSKGNVVAPTSVIDEQSRIWSCHNEENDDQQMQEANYDIQMQGTMTKMEYYGYPVDEVDIHVNLAPLSKFQGLSVCATISKIFLEGTISNGLEIPLPFCTSPSRVNVVLNEWEATLVLKLPVIPYRIAHFVRQCSP</sequence>
<evidence type="ECO:0000313" key="1">
    <source>
        <dbReference type="EMBL" id="KAJ7539138.1"/>
    </source>
</evidence>
<keyword evidence="2" id="KW-1185">Reference proteome</keyword>
<accession>A0ACC2CB67</accession>